<sequence length="43" mass="5248">AGRRERRPPRFSRHKGCFRDRRDRSRTRAVPDRGRTGDRRQRG</sequence>
<evidence type="ECO:0000256" key="1">
    <source>
        <dbReference type="SAM" id="MobiDB-lite"/>
    </source>
</evidence>
<evidence type="ECO:0000313" key="2">
    <source>
        <dbReference type="EMBL" id="CAA9316421.1"/>
    </source>
</evidence>
<feature type="compositionally biased region" description="Basic and acidic residues" evidence="1">
    <location>
        <begin position="29"/>
        <end position="43"/>
    </location>
</feature>
<reference evidence="2" key="1">
    <citation type="submission" date="2020-02" db="EMBL/GenBank/DDBJ databases">
        <authorList>
            <person name="Meier V. D."/>
        </authorList>
    </citation>
    <scope>NUCLEOTIDE SEQUENCE</scope>
    <source>
        <strain evidence="2">AVDCRST_MAG90</strain>
    </source>
</reference>
<feature type="compositionally biased region" description="Basic residues" evidence="1">
    <location>
        <begin position="1"/>
        <end position="16"/>
    </location>
</feature>
<dbReference type="AlphaFoldDB" id="A0A6J4KVQ9"/>
<gene>
    <name evidence="2" type="ORF">AVDCRST_MAG90-768</name>
</gene>
<name>A0A6J4KVQ9_9HYPH</name>
<feature type="region of interest" description="Disordered" evidence="1">
    <location>
        <begin position="1"/>
        <end position="43"/>
    </location>
</feature>
<organism evidence="2">
    <name type="scientific">uncultured Microvirga sp</name>
    <dbReference type="NCBI Taxonomy" id="412392"/>
    <lineage>
        <taxon>Bacteria</taxon>
        <taxon>Pseudomonadati</taxon>
        <taxon>Pseudomonadota</taxon>
        <taxon>Alphaproteobacteria</taxon>
        <taxon>Hyphomicrobiales</taxon>
        <taxon>Methylobacteriaceae</taxon>
        <taxon>Microvirga</taxon>
        <taxon>environmental samples</taxon>
    </lineage>
</organism>
<feature type="non-terminal residue" evidence="2">
    <location>
        <position position="1"/>
    </location>
</feature>
<protein>
    <submittedName>
        <fullName evidence="2">Uncharacterized protein</fullName>
    </submittedName>
</protein>
<feature type="non-terminal residue" evidence="2">
    <location>
        <position position="43"/>
    </location>
</feature>
<proteinExistence type="predicted"/>
<dbReference type="EMBL" id="CADCUC010000146">
    <property type="protein sequence ID" value="CAA9316421.1"/>
    <property type="molecule type" value="Genomic_DNA"/>
</dbReference>
<accession>A0A6J4KVQ9</accession>